<evidence type="ECO:0000313" key="2">
    <source>
        <dbReference type="EMBL" id="KAH9529642.1"/>
    </source>
</evidence>
<organism evidence="2 3">
    <name type="scientific">Dermatophagoides farinae</name>
    <name type="common">American house dust mite</name>
    <dbReference type="NCBI Taxonomy" id="6954"/>
    <lineage>
        <taxon>Eukaryota</taxon>
        <taxon>Metazoa</taxon>
        <taxon>Ecdysozoa</taxon>
        <taxon>Arthropoda</taxon>
        <taxon>Chelicerata</taxon>
        <taxon>Arachnida</taxon>
        <taxon>Acari</taxon>
        <taxon>Acariformes</taxon>
        <taxon>Sarcoptiformes</taxon>
        <taxon>Astigmata</taxon>
        <taxon>Psoroptidia</taxon>
        <taxon>Analgoidea</taxon>
        <taxon>Pyroglyphidae</taxon>
        <taxon>Dermatophagoidinae</taxon>
        <taxon>Dermatophagoides</taxon>
    </lineage>
</organism>
<dbReference type="PROSITE" id="PS50904">
    <property type="entry name" value="PRELI_MSF1"/>
    <property type="match status" value="1"/>
</dbReference>
<name>A0A922ICR4_DERFA</name>
<gene>
    <name evidence="2" type="primary">SLMO2_1</name>
    <name evidence="2" type="ORF">DERF_003514</name>
</gene>
<dbReference type="AlphaFoldDB" id="A0A922ICR4"/>
<accession>A0A922ICR4</accession>
<proteinExistence type="predicted"/>
<feature type="domain" description="PRELI/MSF1" evidence="1">
    <location>
        <begin position="33"/>
        <end position="203"/>
    </location>
</feature>
<reference evidence="2" key="1">
    <citation type="submission" date="2013-05" db="EMBL/GenBank/DDBJ databases">
        <authorList>
            <person name="Yim A.K.Y."/>
            <person name="Chan T.F."/>
            <person name="Ji K.M."/>
            <person name="Liu X.Y."/>
            <person name="Zhou J.W."/>
            <person name="Li R.Q."/>
            <person name="Yang K.Y."/>
            <person name="Li J."/>
            <person name="Li M."/>
            <person name="Law P.T.W."/>
            <person name="Wu Y.L."/>
            <person name="Cai Z.L."/>
            <person name="Qin H."/>
            <person name="Bao Y."/>
            <person name="Leung R.K.K."/>
            <person name="Ng P.K.S."/>
            <person name="Zou J."/>
            <person name="Zhong X.J."/>
            <person name="Ran P.X."/>
            <person name="Zhong N.S."/>
            <person name="Liu Z.G."/>
            <person name="Tsui S.K.W."/>
        </authorList>
    </citation>
    <scope>NUCLEOTIDE SEQUENCE</scope>
    <source>
        <strain evidence="2">Derf</strain>
        <tissue evidence="2">Whole organism</tissue>
    </source>
</reference>
<dbReference type="InterPro" id="IPR037365">
    <property type="entry name" value="Slowmo/Ups"/>
</dbReference>
<dbReference type="Proteomes" id="UP000790347">
    <property type="component" value="Unassembled WGS sequence"/>
</dbReference>
<comment type="caution">
    <text evidence="2">The sequence shown here is derived from an EMBL/GenBank/DDBJ whole genome shotgun (WGS) entry which is preliminary data.</text>
</comment>
<reference evidence="2" key="2">
    <citation type="journal article" date="2022" name="Res Sq">
        <title>Comparative Genomics Reveals Insights into the Divergent Evolution of Astigmatic Mites and Household Pest Adaptations.</title>
        <authorList>
            <person name="Xiong Q."/>
            <person name="Wan A.T.-Y."/>
            <person name="Liu X.-Y."/>
            <person name="Fung C.S.-H."/>
            <person name="Xiao X."/>
            <person name="Malainual N."/>
            <person name="Hou J."/>
            <person name="Wang L."/>
            <person name="Wang M."/>
            <person name="Yang K."/>
            <person name="Cui Y."/>
            <person name="Leung E."/>
            <person name="Nong W."/>
            <person name="Shin S.-K."/>
            <person name="Au S."/>
            <person name="Jeong K.Y."/>
            <person name="Chew F.T."/>
            <person name="Hui J."/>
            <person name="Leung T.F."/>
            <person name="Tungtrongchitr A."/>
            <person name="Zhong N."/>
            <person name="Liu Z."/>
            <person name="Tsui S."/>
        </authorList>
    </citation>
    <scope>NUCLEOTIDE SEQUENCE</scope>
    <source>
        <strain evidence="2">Derf</strain>
        <tissue evidence="2">Whole organism</tissue>
    </source>
</reference>
<evidence type="ECO:0000259" key="1">
    <source>
        <dbReference type="PROSITE" id="PS50904"/>
    </source>
</evidence>
<keyword evidence="3" id="KW-1185">Reference proteome</keyword>
<sequence>MRDHQKDKARLHSLIPYYFNLFITFSSHHLHKMRIWTSEHIFEHQWDTVVQAVWRKYPNPLNPSVIGIDILDRSVCPQTSVMHTHRLISCKWGLPGWAEKLLGRSKTYASEYSELDPRAKNFTLKSKNISFCNELSIIEQLTYKPHPSNPNKTLMTQETVVEVHGIPLSSYLEDFVHKDIMRNAAKGRQAMELVIGKINEEVQDLAHKTVKSVDELAGNTKRVIADDIVNRTQTNSLSS</sequence>
<evidence type="ECO:0000313" key="3">
    <source>
        <dbReference type="Proteomes" id="UP000790347"/>
    </source>
</evidence>
<protein>
    <submittedName>
        <fullName evidence="2">PRELI-like, variant 3</fullName>
    </submittedName>
</protein>
<dbReference type="PANTHER" id="PTHR11158">
    <property type="entry name" value="MSF1/PX19 RELATED"/>
    <property type="match status" value="1"/>
</dbReference>
<dbReference type="EMBL" id="ASGP02000001">
    <property type="protein sequence ID" value="KAH9529642.1"/>
    <property type="molecule type" value="Genomic_DNA"/>
</dbReference>
<dbReference type="InterPro" id="IPR006797">
    <property type="entry name" value="PRELI/MSF1_dom"/>
</dbReference>
<dbReference type="GO" id="GO:0005758">
    <property type="term" value="C:mitochondrial intermembrane space"/>
    <property type="evidence" value="ECO:0007669"/>
    <property type="project" value="InterPro"/>
</dbReference>
<dbReference type="Pfam" id="PF04707">
    <property type="entry name" value="PRELI"/>
    <property type="match status" value="1"/>
</dbReference>